<dbReference type="PANTHER" id="PTHR42928">
    <property type="entry name" value="TRICARBOXYLATE-BINDING PROTEIN"/>
    <property type="match status" value="1"/>
</dbReference>
<dbReference type="OrthoDB" id="8675853at2"/>
<protein>
    <submittedName>
        <fullName evidence="3">Tripartite-type tricarboxylate transporter receptor subunit TctC</fullName>
    </submittedName>
</protein>
<evidence type="ECO:0000256" key="1">
    <source>
        <dbReference type="ARBA" id="ARBA00006987"/>
    </source>
</evidence>
<gene>
    <name evidence="3" type="ORF">EV675_1039</name>
</gene>
<comment type="similarity">
    <text evidence="1">Belongs to the UPF0065 (bug) family.</text>
</comment>
<proteinExistence type="inferred from homology"/>
<dbReference type="Proteomes" id="UP000292445">
    <property type="component" value="Unassembled WGS sequence"/>
</dbReference>
<dbReference type="Gene3D" id="3.40.190.150">
    <property type="entry name" value="Bordetella uptake gene, domain 1"/>
    <property type="match status" value="1"/>
</dbReference>
<dbReference type="Pfam" id="PF03401">
    <property type="entry name" value="TctC"/>
    <property type="match status" value="1"/>
</dbReference>
<comment type="caution">
    <text evidence="3">The sequence shown here is derived from an EMBL/GenBank/DDBJ whole genome shotgun (WGS) entry which is preliminary data.</text>
</comment>
<sequence>MPCKRLSAGAVVLAAFVHGPAFGNDYPTRPVRLVVGYTAGGGSDILARVLAQKMSEGLGVQVVVENRPGAASMIATEYVARAAPDGYTILLGASGALAINPALYKEVKYDAAKDFSPISLVASLPVLVAVNKSGPAQSLPELLAYAKAHPEKANYSSAAAPFRLIGEQLNLQAGSRFQEILYKGSTDAVNAAIANDVLATISDSISIGAGLKTGKLKAVAITSHAEHPSFPGVPTFTSLGLKGLDVQLWQGLLAPAGTPPAIVERLQREVHRVIALPDVRQRYAAMGLDPETSTAAEFSRLISSELTRWSGIVKAAGIEKL</sequence>
<feature type="signal peptide" evidence="2">
    <location>
        <begin position="1"/>
        <end position="23"/>
    </location>
</feature>
<feature type="chain" id="PRO_5020208476" evidence="2">
    <location>
        <begin position="24"/>
        <end position="321"/>
    </location>
</feature>
<dbReference type="InterPro" id="IPR005064">
    <property type="entry name" value="BUG"/>
</dbReference>
<dbReference type="EMBL" id="SGXC01000001">
    <property type="protein sequence ID" value="RZS85017.1"/>
    <property type="molecule type" value="Genomic_DNA"/>
</dbReference>
<evidence type="ECO:0000313" key="3">
    <source>
        <dbReference type="EMBL" id="RZS85017.1"/>
    </source>
</evidence>
<reference evidence="3 4" key="1">
    <citation type="submission" date="2019-02" db="EMBL/GenBank/DDBJ databases">
        <title>Genomic Encyclopedia of Type Strains, Phase IV (KMG-IV): sequencing the most valuable type-strain genomes for metagenomic binning, comparative biology and taxonomic classification.</title>
        <authorList>
            <person name="Goeker M."/>
        </authorList>
    </citation>
    <scope>NUCLEOTIDE SEQUENCE [LARGE SCALE GENOMIC DNA]</scope>
    <source>
        <strain evidence="3 4">K24</strain>
    </source>
</reference>
<keyword evidence="3" id="KW-0675">Receptor</keyword>
<dbReference type="Gene3D" id="3.40.190.10">
    <property type="entry name" value="Periplasmic binding protein-like II"/>
    <property type="match status" value="1"/>
</dbReference>
<evidence type="ECO:0000256" key="2">
    <source>
        <dbReference type="SAM" id="SignalP"/>
    </source>
</evidence>
<dbReference type="SUPFAM" id="SSF53850">
    <property type="entry name" value="Periplasmic binding protein-like II"/>
    <property type="match status" value="1"/>
</dbReference>
<keyword evidence="2" id="KW-0732">Signal</keyword>
<organism evidence="3 4">
    <name type="scientific">Pigmentiphaga kullae</name>
    <dbReference type="NCBI Taxonomy" id="151784"/>
    <lineage>
        <taxon>Bacteria</taxon>
        <taxon>Pseudomonadati</taxon>
        <taxon>Pseudomonadota</taxon>
        <taxon>Betaproteobacteria</taxon>
        <taxon>Burkholderiales</taxon>
        <taxon>Alcaligenaceae</taxon>
        <taxon>Pigmentiphaga</taxon>
    </lineage>
</organism>
<evidence type="ECO:0000313" key="4">
    <source>
        <dbReference type="Proteomes" id="UP000292445"/>
    </source>
</evidence>
<dbReference type="RefSeq" id="WP_130356318.1">
    <property type="nucleotide sequence ID" value="NZ_SGXC01000001.1"/>
</dbReference>
<accession>A0A4V2F3R4</accession>
<dbReference type="InterPro" id="IPR042100">
    <property type="entry name" value="Bug_dom1"/>
</dbReference>
<dbReference type="AlphaFoldDB" id="A0A4V2F3R4"/>
<dbReference type="PIRSF" id="PIRSF017082">
    <property type="entry name" value="YflP"/>
    <property type="match status" value="1"/>
</dbReference>
<dbReference type="CDD" id="cd13578">
    <property type="entry name" value="PBP2_Bug27"/>
    <property type="match status" value="1"/>
</dbReference>
<keyword evidence="4" id="KW-1185">Reference proteome</keyword>
<dbReference type="PANTHER" id="PTHR42928:SF5">
    <property type="entry name" value="BLR1237 PROTEIN"/>
    <property type="match status" value="1"/>
</dbReference>
<name>A0A4V2F3R4_9BURK</name>